<organism evidence="2">
    <name type="scientific">hydrothermal vent metagenome</name>
    <dbReference type="NCBI Taxonomy" id="652676"/>
    <lineage>
        <taxon>unclassified sequences</taxon>
        <taxon>metagenomes</taxon>
        <taxon>ecological metagenomes</taxon>
    </lineage>
</organism>
<dbReference type="Pfam" id="PF04945">
    <property type="entry name" value="YHS"/>
    <property type="match status" value="1"/>
</dbReference>
<dbReference type="InterPro" id="IPR007029">
    <property type="entry name" value="YHS_dom"/>
</dbReference>
<protein>
    <recommendedName>
        <fullName evidence="1">YHS domain-containing protein</fullName>
    </recommendedName>
</protein>
<proteinExistence type="predicted"/>
<feature type="domain" description="YHS" evidence="1">
    <location>
        <begin position="48"/>
        <end position="94"/>
    </location>
</feature>
<gene>
    <name evidence="2" type="ORF">MNBD_ALPHA08-655</name>
</gene>
<dbReference type="AlphaFoldDB" id="A0A3B0S364"/>
<dbReference type="EMBL" id="UOEC01000155">
    <property type="protein sequence ID" value="VAV98719.1"/>
    <property type="molecule type" value="Genomic_DNA"/>
</dbReference>
<name>A0A3B0S364_9ZZZZ</name>
<dbReference type="NCBIfam" id="NF041384">
    <property type="entry name" value="YHS_seleno_dom"/>
    <property type="match status" value="1"/>
</dbReference>
<accession>A0A3B0S364</accession>
<sequence>MISRRKAIFTGMALMASGAVSSGIALAGKPKVYMSSSTGVAINGYDPVAYFTQSKPVKGKKDYTTSWSGATWYFASAENKLKFESNPDKFAPQYGGYCAYAVSYGSTASTVPEAWTIVDGKLYLNNSLGVRKRWSTDKKGYISKADKNWPKVVQ</sequence>
<evidence type="ECO:0000313" key="2">
    <source>
        <dbReference type="EMBL" id="VAV98719.1"/>
    </source>
</evidence>
<evidence type="ECO:0000259" key="1">
    <source>
        <dbReference type="Pfam" id="PF04945"/>
    </source>
</evidence>
<reference evidence="2" key="1">
    <citation type="submission" date="2018-06" db="EMBL/GenBank/DDBJ databases">
        <authorList>
            <person name="Zhirakovskaya E."/>
        </authorList>
    </citation>
    <scope>NUCLEOTIDE SEQUENCE</scope>
</reference>